<dbReference type="SUPFAM" id="SSF52980">
    <property type="entry name" value="Restriction endonuclease-like"/>
    <property type="match status" value="1"/>
</dbReference>
<sequence>MTTLHFILEQIRQHSRSEREKGDRFEILMKAFFKTDPTWVDRFEDVWIWKEWPDLSRYQFSQQDTGIDLVARERDGGWCAIQCKCFDPHYNVQKADIDSFFTLSGKKPFSARLIVSTTDKWSVHAEEALADQQIPTNRIGLSDLADSRIDWSRVVPDHYDILPLRSRKSLLSHQQEAVSKVLAGFQSSDRGKLVMACGTGKTFTSLKIAESLVSTEGTILFLSPSISLVSQSLTEWTREAEAPFRAFAVCSDSKVGKRKDPFEDIRTHDLAYPATTDAKKLAQAVRAQDSGQRTVIFSTYQSIEVLHEAQIHHGLPEFDLVICDEAHRTTGVTPSGESDSAFVAVHRPDYLLSKKRLFMTATPRIYADSAKSKARENDIQVYSMDDETVYGPEFYRLGFGEAVKRGLLSDYKVLVLVMDQQDISRRFPFLLGHEGEELRLPDVAKIIGCWNGLSKRVFDNGHEENLTDPVPMKRAVAFARSIADSRQISDQFDHIVTQYLDSFDPHEEIRESPLKCEVNHVDGTYNILLRNSLLDWLKSDSGPNSCRILSNARCLSEGVDVPSLDAVIFLNPRDSVIDVVQSVGRVMRKSPDKEYGYIILPIATTWDMEPEEALDNNENFRVVWTVLQALRAHDERLNAEINKIELNKKESDRIQVIGLKESHRPEQGLPMTFDDQDIGQWKEAIYARIVKKCGSKRYWESWSNDVATIAQTQISRIKGLLSSPDPHPRTVFNEFLESLRSTINPDIGQDEAIEMLSQHIITKPVFDALFAGGSFAQNNPVSQSLQKVLDELEGRSLEVETKELEGFYEDVRERASGIDNAEGRQRIVVELYDKFFKTAFPRMAERLGIVYTPIEVVDFIIRSADEALRDHFGVGLTDKNVHILDPFTGTGTFLVRLLQNGLIRPEDLPRKYQDELHANEIVLLAYYIAAINIESMYQDLTGSYEAFNGIVLTDTFQMAEKGHKFFGKEFLPENNARVRRQKERDIRVIMGNPPYSVGQGSANDNNQNLKYPILDQRIRATYANRSTATNKNSLYDSYIRAIRWASDRIKNQGVIGFVTNGSFIDSNSSDGLRKCLVEEFSTIYCFNLRGNQRTSGELSRKEGGKIFGSGSRTPVAITLFIKDPRQTGVCQLFYRDIGDYLSREEKLRIVRESGSIKNDKIAWEKITPNAEGDWVNQRNPEYESFPSMGDKAGVERGTLFSTYSSGVKTNRDAWAYSFSRKTIETNMRNMIENYNSEVDCYIQSCKGKTREQCPDIDDVVDADPKRLSWSRGLREDAKKGRKYAFEQECVVQSLYRPFSKQWLYFNRRFNDMVYQIPRLFPTPSHSNIVISVTGIGAGKPFSALIANIIPNLHLHDTGQCFPLYYYEKGEPSKSNPMDRLYSDFSHRSGSPGQENYIRHEAITDWALQSFKKQYQDNSIGKEDIFYYVYGLLHSPEYRSRYANDLRKMLPRIPFAPDFWGFSKAGSELAQWHLNYETVDPWPLEEQIDEKNISSMTLEEFFRVEEMKFAKSGKAKDKTTILYNSRITLTGIPLEAYEYIVNGKSALEWVMERYAVTIDKDNGIRNDPNTWSKDPRYILDLVKRIVQVSLETVRIVKGLPELKESEDKKWTFPQSFYGGESIAAEGEIE</sequence>
<dbReference type="Pfam" id="PF00271">
    <property type="entry name" value="Helicase_C"/>
    <property type="match status" value="1"/>
</dbReference>
<dbReference type="PROSITE" id="PS51192">
    <property type="entry name" value="HELICASE_ATP_BIND_1"/>
    <property type="match status" value="1"/>
</dbReference>
<evidence type="ECO:0000313" key="5">
    <source>
        <dbReference type="Proteomes" id="UP000027059"/>
    </source>
</evidence>
<gene>
    <name evidence="4" type="ORF">Y981_03470</name>
</gene>
<dbReference type="Gene3D" id="3.40.50.150">
    <property type="entry name" value="Vaccinia Virus protein VP39"/>
    <property type="match status" value="1"/>
</dbReference>
<dbReference type="GO" id="GO:0016787">
    <property type="term" value="F:hydrolase activity"/>
    <property type="evidence" value="ECO:0007669"/>
    <property type="project" value="InterPro"/>
</dbReference>
<dbReference type="Pfam" id="PF04851">
    <property type="entry name" value="ResIII"/>
    <property type="match status" value="1"/>
</dbReference>
<name>A0A059XTM8_9BACT</name>
<feature type="domain" description="Helicase C-terminal" evidence="3">
    <location>
        <begin position="465"/>
        <end position="652"/>
    </location>
</feature>
<accession>A0A059XTM8</accession>
<dbReference type="KEGG" id="lfp:Y981_03470"/>
<dbReference type="PROSITE" id="PS51194">
    <property type="entry name" value="HELICASE_CTER"/>
    <property type="match status" value="1"/>
</dbReference>
<dbReference type="RefSeq" id="WP_038504749.1">
    <property type="nucleotide sequence ID" value="NZ_CP007243.1"/>
</dbReference>
<dbReference type="InterPro" id="IPR011335">
    <property type="entry name" value="Restrct_endonuc-II-like"/>
</dbReference>
<comment type="similarity">
    <text evidence="1">Belongs to the N(4)/N(6)-methyltransferase family.</text>
</comment>
<dbReference type="GO" id="GO:0005524">
    <property type="term" value="F:ATP binding"/>
    <property type="evidence" value="ECO:0007669"/>
    <property type="project" value="InterPro"/>
</dbReference>
<evidence type="ECO:0000259" key="3">
    <source>
        <dbReference type="PROSITE" id="PS51194"/>
    </source>
</evidence>
<evidence type="ECO:0000259" key="2">
    <source>
        <dbReference type="PROSITE" id="PS51192"/>
    </source>
</evidence>
<dbReference type="PANTHER" id="PTHR47396">
    <property type="entry name" value="TYPE I RESTRICTION ENZYME ECOKI R PROTEIN"/>
    <property type="match status" value="1"/>
</dbReference>
<dbReference type="SUPFAM" id="SSF53335">
    <property type="entry name" value="S-adenosyl-L-methionine-dependent methyltransferases"/>
    <property type="match status" value="1"/>
</dbReference>
<dbReference type="GO" id="GO:0005829">
    <property type="term" value="C:cytosol"/>
    <property type="evidence" value="ECO:0007669"/>
    <property type="project" value="TreeGrafter"/>
</dbReference>
<dbReference type="InterPro" id="IPR001650">
    <property type="entry name" value="Helicase_C-like"/>
</dbReference>
<reference evidence="5" key="1">
    <citation type="submission" date="2014-02" db="EMBL/GenBank/DDBJ databases">
        <title>Complete genome sequence and comparative genomic analysis of the nitrogen-fixing bacterium Leptospirillum ferriphilum YSK.</title>
        <authorList>
            <person name="Guo X."/>
            <person name="Yin H."/>
            <person name="Liang Y."/>
            <person name="Hu Q."/>
            <person name="Ma L."/>
            <person name="Xiao Y."/>
            <person name="Zhang X."/>
            <person name="Qiu G."/>
            <person name="Liu X."/>
        </authorList>
    </citation>
    <scope>NUCLEOTIDE SEQUENCE [LARGE SCALE GENOMIC DNA]</scope>
    <source>
        <strain evidence="5">YSK</strain>
    </source>
</reference>
<reference evidence="4 5" key="2">
    <citation type="journal article" date="2015" name="Biomed. Res. Int.">
        <title>Effects of Arsenite Resistance on the Growth and Functional Gene Expression of Leptospirillum ferriphilum and Acidithiobacillus thiooxidans in Pure Culture and Coculture.</title>
        <authorList>
            <person name="Jiang H."/>
            <person name="Liang Y."/>
            <person name="Yin H."/>
            <person name="Xiao Y."/>
            <person name="Guo X."/>
            <person name="Xu Y."/>
            <person name="Hu Q."/>
            <person name="Liu H."/>
            <person name="Liu X."/>
        </authorList>
    </citation>
    <scope>NUCLEOTIDE SEQUENCE [LARGE SCALE GENOMIC DNA]</scope>
    <source>
        <strain evidence="4 5">YSK</strain>
    </source>
</reference>
<dbReference type="InterPro" id="IPR053980">
    <property type="entry name" value="ISP_coupler"/>
</dbReference>
<dbReference type="InterPro" id="IPR006935">
    <property type="entry name" value="Helicase/UvrB_N"/>
</dbReference>
<dbReference type="Pfam" id="PF13156">
    <property type="entry name" value="Mrr_cat_2"/>
    <property type="match status" value="1"/>
</dbReference>
<dbReference type="REBASE" id="87697">
    <property type="entry name" value="LfeYSKORF3470P"/>
</dbReference>
<dbReference type="InterPro" id="IPR014001">
    <property type="entry name" value="Helicase_ATP-bd"/>
</dbReference>
<dbReference type="Gene3D" id="3.40.50.300">
    <property type="entry name" value="P-loop containing nucleotide triphosphate hydrolases"/>
    <property type="match status" value="2"/>
</dbReference>
<dbReference type="Pfam" id="PF18135">
    <property type="entry name" value="Type_ISP_C"/>
    <property type="match status" value="1"/>
</dbReference>
<dbReference type="Proteomes" id="UP000027059">
    <property type="component" value="Chromosome"/>
</dbReference>
<dbReference type="GO" id="GO:0003677">
    <property type="term" value="F:DNA binding"/>
    <property type="evidence" value="ECO:0007669"/>
    <property type="project" value="InterPro"/>
</dbReference>
<dbReference type="SMART" id="SM00487">
    <property type="entry name" value="DEXDc"/>
    <property type="match status" value="1"/>
</dbReference>
<dbReference type="InterPro" id="IPR039442">
    <property type="entry name" value="Mrr-like_dom"/>
</dbReference>
<dbReference type="InterPro" id="IPR050742">
    <property type="entry name" value="Helicase_Restrict-Modif_Enz"/>
</dbReference>
<dbReference type="Pfam" id="PF02384">
    <property type="entry name" value="N6_Mtase"/>
    <property type="match status" value="1"/>
</dbReference>
<dbReference type="CDD" id="cd22333">
    <property type="entry name" value="LlaBIII_nuclease-like"/>
    <property type="match status" value="1"/>
</dbReference>
<dbReference type="SMART" id="SM00490">
    <property type="entry name" value="HELICc"/>
    <property type="match status" value="1"/>
</dbReference>
<dbReference type="Gene3D" id="3.40.1350.10">
    <property type="match status" value="1"/>
</dbReference>
<dbReference type="OrthoDB" id="9758243at2"/>
<dbReference type="PRINTS" id="PR00507">
    <property type="entry name" value="N12N6MTFRASE"/>
</dbReference>
<organism evidence="4 5">
    <name type="scientific">Leptospirillum ferriphilum YSK</name>
    <dbReference type="NCBI Taxonomy" id="1441628"/>
    <lineage>
        <taxon>Bacteria</taxon>
        <taxon>Pseudomonadati</taxon>
        <taxon>Nitrospirota</taxon>
        <taxon>Nitrospiria</taxon>
        <taxon>Nitrospirales</taxon>
        <taxon>Nitrospiraceae</taxon>
        <taxon>Leptospirillum</taxon>
    </lineage>
</organism>
<dbReference type="HOGENOM" id="CLU_002151_1_0_0"/>
<feature type="domain" description="Helicase ATP-binding" evidence="2">
    <location>
        <begin position="182"/>
        <end position="381"/>
    </location>
</feature>
<dbReference type="InterPro" id="IPR029063">
    <property type="entry name" value="SAM-dependent_MTases_sf"/>
</dbReference>
<keyword evidence="5" id="KW-1185">Reference proteome</keyword>
<dbReference type="InterPro" id="IPR041635">
    <property type="entry name" value="Type_ISP_LLaBIII_C"/>
</dbReference>
<dbReference type="CDD" id="cd18785">
    <property type="entry name" value="SF2_C"/>
    <property type="match status" value="1"/>
</dbReference>
<protein>
    <submittedName>
        <fullName evidence="4">Damage-inducible protein</fullName>
    </submittedName>
</protein>
<dbReference type="Pfam" id="PF22240">
    <property type="entry name" value="ISP_coupler"/>
    <property type="match status" value="1"/>
</dbReference>
<dbReference type="PANTHER" id="PTHR47396:SF1">
    <property type="entry name" value="ATP-DEPENDENT HELICASE IRC3-RELATED"/>
    <property type="match status" value="1"/>
</dbReference>
<dbReference type="InterPro" id="IPR003356">
    <property type="entry name" value="DNA_methylase_A-5"/>
</dbReference>
<proteinExistence type="inferred from homology"/>
<dbReference type="InterPro" id="IPR027417">
    <property type="entry name" value="P-loop_NTPase"/>
</dbReference>
<dbReference type="GO" id="GO:0008170">
    <property type="term" value="F:N-methyltransferase activity"/>
    <property type="evidence" value="ECO:0007669"/>
    <property type="project" value="InterPro"/>
</dbReference>
<dbReference type="SUPFAM" id="SSF52540">
    <property type="entry name" value="P-loop containing nucleoside triphosphate hydrolases"/>
    <property type="match status" value="2"/>
</dbReference>
<dbReference type="EMBL" id="CP007243">
    <property type="protein sequence ID" value="AIA30173.1"/>
    <property type="molecule type" value="Genomic_DNA"/>
</dbReference>
<evidence type="ECO:0000256" key="1">
    <source>
        <dbReference type="ARBA" id="ARBA00006594"/>
    </source>
</evidence>
<dbReference type="InterPro" id="IPR011856">
    <property type="entry name" value="tRNA_endonuc-like_dom_sf"/>
</dbReference>
<evidence type="ECO:0000313" key="4">
    <source>
        <dbReference type="EMBL" id="AIA30173.1"/>
    </source>
</evidence>